<feature type="transmembrane region" description="Helical" evidence="6">
    <location>
        <begin position="188"/>
        <end position="210"/>
    </location>
</feature>
<feature type="transmembrane region" description="Helical" evidence="6">
    <location>
        <begin position="339"/>
        <end position="363"/>
    </location>
</feature>
<dbReference type="OrthoDB" id="3181223at2"/>
<feature type="transmembrane region" description="Helical" evidence="6">
    <location>
        <begin position="375"/>
        <end position="394"/>
    </location>
</feature>
<dbReference type="PANTHER" id="PTHR42770">
    <property type="entry name" value="AMINO ACID TRANSPORTER-RELATED"/>
    <property type="match status" value="1"/>
</dbReference>
<dbReference type="EMBL" id="WEZQ01000027">
    <property type="protein sequence ID" value="MYV18368.1"/>
    <property type="molecule type" value="Genomic_DNA"/>
</dbReference>
<feature type="transmembrane region" description="Helical" evidence="6">
    <location>
        <begin position="145"/>
        <end position="168"/>
    </location>
</feature>
<evidence type="ECO:0000313" key="7">
    <source>
        <dbReference type="EMBL" id="MYV18368.1"/>
    </source>
</evidence>
<dbReference type="AlphaFoldDB" id="A0A6N9I653"/>
<comment type="caution">
    <text evidence="7">The sequence shown here is derived from an EMBL/GenBank/DDBJ whole genome shotgun (WGS) entry which is preliminary data.</text>
</comment>
<sequence>MKGRFGFLSIVLFGINAIVGSGIFLLPNTAMKLIGPASLLVFVFDMFLVISIALCFAEDASLFKQNGGPYVYAKAAFGDFVGYEVGFIIWVISIIAWATMAAGLATALGAFWPVLAKPVWHATIITMLLVGLGIINILGVSVTKWLNNVVTVAKIIPLVLFVAIGLFFLHAGNFTPFFPHGHYVAGSFGQAAIVMFYAFTGFEAIVIAAEDMKNPQHDVPRAIITVMGIVALLYFLIQTVSIGVLGTKLATTTAPMQEALTQIIGPVGKYIIGAGTIISITGISVAQSFTVPRSGQAMADNGVMPKIVGRVNRRGVPYVAVIISVALALPLALTGTFSTLAAISVVSRFAQYVPTIIAVLVFRRTRPNQPRSFKVPFGPVIPVIAILVSCWLLAQAKPINLFWGLGALLVAVPFYFLTKKNRQEIEAQQKNENQKL</sequence>
<comment type="subcellular location">
    <subcellularLocation>
        <location evidence="1">Cell membrane</location>
        <topology evidence="1">Multi-pass membrane protein</topology>
    </subcellularLocation>
</comment>
<dbReference type="GO" id="GO:0022857">
    <property type="term" value="F:transmembrane transporter activity"/>
    <property type="evidence" value="ECO:0007669"/>
    <property type="project" value="InterPro"/>
</dbReference>
<name>A0A6N9I653_9LACO</name>
<evidence type="ECO:0000256" key="4">
    <source>
        <dbReference type="ARBA" id="ARBA00022989"/>
    </source>
</evidence>
<keyword evidence="3 6" id="KW-0812">Transmembrane</keyword>
<feature type="transmembrane region" description="Helical" evidence="6">
    <location>
        <begin position="222"/>
        <end position="247"/>
    </location>
</feature>
<gene>
    <name evidence="7" type="ORF">GB993_12850</name>
</gene>
<dbReference type="PANTHER" id="PTHR42770:SF18">
    <property type="entry name" value="ARGININE_AGMATINE ANTIPORTER"/>
    <property type="match status" value="1"/>
</dbReference>
<dbReference type="InterPro" id="IPR050367">
    <property type="entry name" value="APC_superfamily"/>
</dbReference>
<dbReference type="InterPro" id="IPR002293">
    <property type="entry name" value="AA/rel_permease1"/>
</dbReference>
<keyword evidence="5 6" id="KW-0472">Membrane</keyword>
<protein>
    <submittedName>
        <fullName evidence="7">Amino acid permease</fullName>
    </submittedName>
</protein>
<dbReference type="Proteomes" id="UP000449209">
    <property type="component" value="Unassembled WGS sequence"/>
</dbReference>
<evidence type="ECO:0000256" key="1">
    <source>
        <dbReference type="ARBA" id="ARBA00004651"/>
    </source>
</evidence>
<feature type="transmembrane region" description="Helical" evidence="6">
    <location>
        <begin position="400"/>
        <end position="418"/>
    </location>
</feature>
<dbReference type="PIRSF" id="PIRSF006060">
    <property type="entry name" value="AA_transporter"/>
    <property type="match status" value="1"/>
</dbReference>
<dbReference type="GO" id="GO:0005886">
    <property type="term" value="C:plasma membrane"/>
    <property type="evidence" value="ECO:0007669"/>
    <property type="project" value="UniProtKB-SubCell"/>
</dbReference>
<feature type="transmembrane region" description="Helical" evidence="6">
    <location>
        <begin position="87"/>
        <end position="112"/>
    </location>
</feature>
<dbReference type="Gene3D" id="1.20.1740.10">
    <property type="entry name" value="Amino acid/polyamine transporter I"/>
    <property type="match status" value="1"/>
</dbReference>
<dbReference type="RefSeq" id="WP_161004587.1">
    <property type="nucleotide sequence ID" value="NZ_WEZQ01000027.1"/>
</dbReference>
<evidence type="ECO:0000256" key="6">
    <source>
        <dbReference type="SAM" id="Phobius"/>
    </source>
</evidence>
<feature type="transmembrane region" description="Helical" evidence="6">
    <location>
        <begin position="267"/>
        <end position="286"/>
    </location>
</feature>
<feature type="transmembrane region" description="Helical" evidence="6">
    <location>
        <begin position="33"/>
        <end position="57"/>
    </location>
</feature>
<reference evidence="7 8" key="1">
    <citation type="journal article" date="2019" name="Appl. Environ. Microbiol.">
        <title>Genetic determinants of hydroxycinnamic acid metabolism in heterofermentative lactobacilli.</title>
        <authorList>
            <person name="Gaur G."/>
            <person name="Oh J.H."/>
            <person name="Filannino P."/>
            <person name="Gobbetti M."/>
            <person name="van Pijkeren J.P."/>
            <person name="Ganzle M.G."/>
        </authorList>
    </citation>
    <scope>NUCLEOTIDE SEQUENCE [LARGE SCALE GENOMIC DNA]</scope>
    <source>
        <strain evidence="7 8">C5</strain>
    </source>
</reference>
<organism evidence="7 8">
    <name type="scientific">Furfurilactobacillus milii</name>
    <dbReference type="NCBI Taxonomy" id="2888272"/>
    <lineage>
        <taxon>Bacteria</taxon>
        <taxon>Bacillati</taxon>
        <taxon>Bacillota</taxon>
        <taxon>Bacilli</taxon>
        <taxon>Lactobacillales</taxon>
        <taxon>Lactobacillaceae</taxon>
        <taxon>Furfurilactobacillus</taxon>
    </lineage>
</organism>
<evidence type="ECO:0000256" key="3">
    <source>
        <dbReference type="ARBA" id="ARBA00022692"/>
    </source>
</evidence>
<feature type="transmembrane region" description="Helical" evidence="6">
    <location>
        <begin position="315"/>
        <end position="333"/>
    </location>
</feature>
<accession>A0A6N9I653</accession>
<evidence type="ECO:0000313" key="8">
    <source>
        <dbReference type="Proteomes" id="UP000449209"/>
    </source>
</evidence>
<proteinExistence type="predicted"/>
<keyword evidence="2" id="KW-1003">Cell membrane</keyword>
<evidence type="ECO:0000256" key="2">
    <source>
        <dbReference type="ARBA" id="ARBA00022475"/>
    </source>
</evidence>
<feature type="transmembrane region" description="Helical" evidence="6">
    <location>
        <begin position="7"/>
        <end position="27"/>
    </location>
</feature>
<keyword evidence="4 6" id="KW-1133">Transmembrane helix</keyword>
<dbReference type="Pfam" id="PF13520">
    <property type="entry name" value="AA_permease_2"/>
    <property type="match status" value="1"/>
</dbReference>
<evidence type="ECO:0000256" key="5">
    <source>
        <dbReference type="ARBA" id="ARBA00023136"/>
    </source>
</evidence>
<feature type="transmembrane region" description="Helical" evidence="6">
    <location>
        <begin position="118"/>
        <end position="138"/>
    </location>
</feature>